<evidence type="ECO:0000313" key="2">
    <source>
        <dbReference type="Proteomes" id="UP000067626"/>
    </source>
</evidence>
<accession>A0A0K1EE62</accession>
<name>A0A0K1EE62_CHOCO</name>
<protein>
    <submittedName>
        <fullName evidence="1">Uncharacterized protein</fullName>
    </submittedName>
</protein>
<dbReference type="KEGG" id="ccro:CMC5_030200"/>
<sequence>MRKERLPFTPWDLDEGTDVVEEQGAAAVWA</sequence>
<dbReference type="AlphaFoldDB" id="A0A0K1EE62"/>
<evidence type="ECO:0000313" key="1">
    <source>
        <dbReference type="EMBL" id="AKT38873.1"/>
    </source>
</evidence>
<proteinExistence type="predicted"/>
<reference evidence="1 2" key="1">
    <citation type="submission" date="2015-07" db="EMBL/GenBank/DDBJ databases">
        <title>Genome analysis of myxobacterium Chondromyces crocatus Cm c5 reveals a high potential for natural compound synthesis and the genetic basis for the loss of fruiting body formation.</title>
        <authorList>
            <person name="Zaburannyi N."/>
            <person name="Bunk B."/>
            <person name="Maier J."/>
            <person name="Overmann J."/>
            <person name="Mueller R."/>
        </authorList>
    </citation>
    <scope>NUCLEOTIDE SEQUENCE [LARGE SCALE GENOMIC DNA]</scope>
    <source>
        <strain evidence="1 2">Cm c5</strain>
    </source>
</reference>
<keyword evidence="2" id="KW-1185">Reference proteome</keyword>
<organism evidence="1 2">
    <name type="scientific">Chondromyces crocatus</name>
    <dbReference type="NCBI Taxonomy" id="52"/>
    <lineage>
        <taxon>Bacteria</taxon>
        <taxon>Pseudomonadati</taxon>
        <taxon>Myxococcota</taxon>
        <taxon>Polyangia</taxon>
        <taxon>Polyangiales</taxon>
        <taxon>Polyangiaceae</taxon>
        <taxon>Chondromyces</taxon>
    </lineage>
</organism>
<gene>
    <name evidence="1" type="ORF">CMC5_030200</name>
</gene>
<dbReference type="STRING" id="52.CMC5_030200"/>
<dbReference type="Proteomes" id="UP000067626">
    <property type="component" value="Chromosome"/>
</dbReference>
<dbReference type="EMBL" id="CP012159">
    <property type="protein sequence ID" value="AKT38873.1"/>
    <property type="molecule type" value="Genomic_DNA"/>
</dbReference>